<dbReference type="Proteomes" id="UP001165263">
    <property type="component" value="Unassembled WGS sequence"/>
</dbReference>
<evidence type="ECO:0000313" key="3">
    <source>
        <dbReference type="Proteomes" id="UP001165263"/>
    </source>
</evidence>
<organism evidence="2 3">
    <name type="scientific">Telluria mixta</name>
    <dbReference type="NCBI Taxonomy" id="34071"/>
    <lineage>
        <taxon>Bacteria</taxon>
        <taxon>Pseudomonadati</taxon>
        <taxon>Pseudomonadota</taxon>
        <taxon>Betaproteobacteria</taxon>
        <taxon>Burkholderiales</taxon>
        <taxon>Oxalobacteraceae</taxon>
        <taxon>Telluria group</taxon>
        <taxon>Telluria</taxon>
    </lineage>
</organism>
<feature type="domain" description="Putative auto-transporter adhesin head GIN" evidence="1">
    <location>
        <begin position="177"/>
        <end position="274"/>
    </location>
</feature>
<evidence type="ECO:0000313" key="2">
    <source>
        <dbReference type="EMBL" id="MCS0631443.1"/>
    </source>
</evidence>
<proteinExistence type="predicted"/>
<feature type="domain" description="Putative auto-transporter adhesin head GIN" evidence="1">
    <location>
        <begin position="59"/>
        <end position="173"/>
    </location>
</feature>
<accession>A0ABT2C247</accession>
<dbReference type="PANTHER" id="PTHR39200:SF1">
    <property type="entry name" value="AUTO-TRANSPORTER ADHESIN HEAD GIN DOMAIN-CONTAINING PROTEIN-RELATED"/>
    <property type="match status" value="1"/>
</dbReference>
<dbReference type="PANTHER" id="PTHR39200">
    <property type="entry name" value="HYPOTHETICAL EXPORTED PROTEIN"/>
    <property type="match status" value="1"/>
</dbReference>
<dbReference type="Pfam" id="PF10988">
    <property type="entry name" value="DUF2807"/>
    <property type="match status" value="2"/>
</dbReference>
<gene>
    <name evidence="2" type="ORF">NX786_19115</name>
</gene>
<protein>
    <submittedName>
        <fullName evidence="2">DUF2807 domain-containing protein</fullName>
    </submittedName>
</protein>
<dbReference type="RefSeq" id="WP_259450522.1">
    <property type="nucleotide sequence ID" value="NZ_CP119520.1"/>
</dbReference>
<dbReference type="EMBL" id="JANUHC010000007">
    <property type="protein sequence ID" value="MCS0631443.1"/>
    <property type="molecule type" value="Genomic_DNA"/>
</dbReference>
<name>A0ABT2C247_9BURK</name>
<sequence>MRTSLAIAITCAILGGCAIIVAPGGEGDYQVRTPFSSDSIEGNGLPARDERTIATVPALEVNGTITVDVRVGPATSLVVEADSNLLPFIRTELRGDRLVIEKERSFRTNNPVRVTYTVPRLASVRHDGSGHLSVQDLNGGPLVVEGRGSGSVLLTGRVSSLDVTQNGSGSIDATTLQSGGGNLSLNGSGRVVAGRMQGERVTANLNGSGQLRVTGAVSSLAARSNGSGHLDLADLVSEQADLSSTGSGGMTAHVRQSLVAQNGGSGGIRVYGNPSQRTVSGKLIQVVN</sequence>
<comment type="caution">
    <text evidence="2">The sequence shown here is derived from an EMBL/GenBank/DDBJ whole genome shotgun (WGS) entry which is preliminary data.</text>
</comment>
<dbReference type="PROSITE" id="PS51257">
    <property type="entry name" value="PROKAR_LIPOPROTEIN"/>
    <property type="match status" value="1"/>
</dbReference>
<reference evidence="2" key="1">
    <citation type="submission" date="2022-08" db="EMBL/GenBank/DDBJ databases">
        <title>Reclassification of Massilia species as members of the genera Telluria, Duganella, Pseudoduganella, Mokoshia gen. nov. and Zemynaea gen. nov. using orthogonal and non-orthogonal genome-based approaches.</title>
        <authorList>
            <person name="Bowman J.P."/>
        </authorList>
    </citation>
    <scope>NUCLEOTIDE SEQUENCE</scope>
    <source>
        <strain evidence="2">LMG 11547</strain>
    </source>
</reference>
<dbReference type="InterPro" id="IPR021255">
    <property type="entry name" value="DUF2807"/>
</dbReference>
<keyword evidence="3" id="KW-1185">Reference proteome</keyword>
<evidence type="ECO:0000259" key="1">
    <source>
        <dbReference type="Pfam" id="PF10988"/>
    </source>
</evidence>
<dbReference type="Gene3D" id="2.160.20.120">
    <property type="match status" value="1"/>
</dbReference>